<name>A0A7J8S220_GOSDV</name>
<protein>
    <submittedName>
        <fullName evidence="2">Uncharacterized protein</fullName>
    </submittedName>
</protein>
<feature type="transmembrane region" description="Helical" evidence="1">
    <location>
        <begin position="29"/>
        <end position="46"/>
    </location>
</feature>
<comment type="caution">
    <text evidence="2">The sequence shown here is derived from an EMBL/GenBank/DDBJ whole genome shotgun (WGS) entry which is preliminary data.</text>
</comment>
<evidence type="ECO:0000256" key="1">
    <source>
        <dbReference type="SAM" id="Phobius"/>
    </source>
</evidence>
<dbReference type="AlphaFoldDB" id="A0A7J8S220"/>
<gene>
    <name evidence="2" type="ORF">Godav_005860</name>
</gene>
<reference evidence="2 3" key="1">
    <citation type="journal article" date="2019" name="Genome Biol. Evol.">
        <title>Insights into the evolution of the New World diploid cottons (Gossypium, subgenus Houzingenia) based on genome sequencing.</title>
        <authorList>
            <person name="Grover C.E."/>
            <person name="Arick M.A. 2nd"/>
            <person name="Thrash A."/>
            <person name="Conover J.L."/>
            <person name="Sanders W.S."/>
            <person name="Peterson D.G."/>
            <person name="Frelichowski J.E."/>
            <person name="Scheffler J.A."/>
            <person name="Scheffler B.E."/>
            <person name="Wendel J.F."/>
        </authorList>
    </citation>
    <scope>NUCLEOTIDE SEQUENCE [LARGE SCALE GENOMIC DNA]</scope>
    <source>
        <strain evidence="2">27</strain>
        <tissue evidence="2">Leaf</tissue>
    </source>
</reference>
<proteinExistence type="predicted"/>
<keyword evidence="1" id="KW-1133">Transmembrane helix</keyword>
<keyword evidence="1" id="KW-0472">Membrane</keyword>
<dbReference type="EMBL" id="JABFAC010000008">
    <property type="protein sequence ID" value="MBA0620089.1"/>
    <property type="molecule type" value="Genomic_DNA"/>
</dbReference>
<evidence type="ECO:0000313" key="3">
    <source>
        <dbReference type="Proteomes" id="UP000593561"/>
    </source>
</evidence>
<sequence length="49" mass="5286">MIELCLIFLKGFGAPSLLPLPLLVRTVPGLMALLGMVLMIVTQLMMTGK</sequence>
<keyword evidence="3" id="KW-1185">Reference proteome</keyword>
<organism evidence="2 3">
    <name type="scientific">Gossypium davidsonii</name>
    <name type="common">Davidson's cotton</name>
    <name type="synonym">Gossypium klotzschianum subsp. davidsonii</name>
    <dbReference type="NCBI Taxonomy" id="34287"/>
    <lineage>
        <taxon>Eukaryota</taxon>
        <taxon>Viridiplantae</taxon>
        <taxon>Streptophyta</taxon>
        <taxon>Embryophyta</taxon>
        <taxon>Tracheophyta</taxon>
        <taxon>Spermatophyta</taxon>
        <taxon>Magnoliopsida</taxon>
        <taxon>eudicotyledons</taxon>
        <taxon>Gunneridae</taxon>
        <taxon>Pentapetalae</taxon>
        <taxon>rosids</taxon>
        <taxon>malvids</taxon>
        <taxon>Malvales</taxon>
        <taxon>Malvaceae</taxon>
        <taxon>Malvoideae</taxon>
        <taxon>Gossypium</taxon>
    </lineage>
</organism>
<dbReference type="Proteomes" id="UP000593561">
    <property type="component" value="Unassembled WGS sequence"/>
</dbReference>
<evidence type="ECO:0000313" key="2">
    <source>
        <dbReference type="EMBL" id="MBA0620089.1"/>
    </source>
</evidence>
<keyword evidence="1" id="KW-0812">Transmembrane</keyword>
<accession>A0A7J8S220</accession>